<dbReference type="Proteomes" id="UP000032726">
    <property type="component" value="Chromosome"/>
</dbReference>
<evidence type="ECO:0000313" key="1">
    <source>
        <dbReference type="EMBL" id="AKA36001.1"/>
    </source>
</evidence>
<reference evidence="1 2" key="1">
    <citation type="submission" date="2015-03" db="EMBL/GenBank/DDBJ databases">
        <title>Complete genome sequence of Muricauda lutaonensis CC-HSB-11T, isolated from a coastal hot spring.</title>
        <authorList>
            <person name="Kim K.M."/>
        </authorList>
    </citation>
    <scope>NUCLEOTIDE SEQUENCE [LARGE SCALE GENOMIC DNA]</scope>
    <source>
        <strain evidence="1 2">CC-HSB-11</strain>
    </source>
</reference>
<dbReference type="AlphaFoldDB" id="A0A0D5YVS0"/>
<accession>A0A0D5YVS0</accession>
<organism evidence="1 2">
    <name type="scientific">Flagellimonas lutaonensis</name>
    <dbReference type="NCBI Taxonomy" id="516051"/>
    <lineage>
        <taxon>Bacteria</taxon>
        <taxon>Pseudomonadati</taxon>
        <taxon>Bacteroidota</taxon>
        <taxon>Flavobacteriia</taxon>
        <taxon>Flavobacteriales</taxon>
        <taxon>Flavobacteriaceae</taxon>
        <taxon>Flagellimonas</taxon>
    </lineage>
</organism>
<evidence type="ECO:0000313" key="2">
    <source>
        <dbReference type="Proteomes" id="UP000032726"/>
    </source>
</evidence>
<name>A0A0D5YVS0_9FLAO</name>
<sequence>MIVNLFSNFFRSYSLVLKSCFLASLGLNRYFEFIRKKLLVPILQSILFARQVEKSEFNFTRIGFIELTLNIFFSNSVSSSERFDSVHKFKFLIFNSNES</sequence>
<dbReference type="EMBL" id="CP011071">
    <property type="protein sequence ID" value="AKA36001.1"/>
    <property type="molecule type" value="Genomic_DNA"/>
</dbReference>
<dbReference type="KEGG" id="mlt:VC82_2422"/>
<proteinExistence type="predicted"/>
<protein>
    <submittedName>
        <fullName evidence="1">Uncharacterized protein</fullName>
    </submittedName>
</protein>
<dbReference type="HOGENOM" id="CLU_2317194_0_0_10"/>
<gene>
    <name evidence="1" type="ORF">VC82_2422</name>
</gene>
<keyword evidence="2" id="KW-1185">Reference proteome</keyword>